<comment type="caution">
    <text evidence="1">The sequence shown here is derived from an EMBL/GenBank/DDBJ whole genome shotgun (WGS) entry which is preliminary data.</text>
</comment>
<dbReference type="EMBL" id="BMIK01000003">
    <property type="protein sequence ID" value="GGC22201.1"/>
    <property type="molecule type" value="Genomic_DNA"/>
</dbReference>
<sequence length="171" mass="19299">MSCTSNQPDRERKQIILTAPDKPSIAGYFKDHFEIADVIQIETGDDLLIADIKKVIRHKDRIILLSGGNSTVFVIDAKTGKIQSSINRVGRGPGESRSVIDIAFDELSEQILIYNDYSRLLFFDLNGTFLSEKKIDDELYEDLNRYGNKVIFHSKSEGCDTPQILDNCINV</sequence>
<keyword evidence="2" id="KW-1185">Reference proteome</keyword>
<accession>A0ABQ1LD38</accession>
<name>A0ABQ1LD38_9SPHI</name>
<evidence type="ECO:0008006" key="3">
    <source>
        <dbReference type="Google" id="ProtNLM"/>
    </source>
</evidence>
<dbReference type="Pfam" id="PF17170">
    <property type="entry name" value="DUF5128"/>
    <property type="match status" value="1"/>
</dbReference>
<evidence type="ECO:0000313" key="1">
    <source>
        <dbReference type="EMBL" id="GGC22201.1"/>
    </source>
</evidence>
<proteinExistence type="predicted"/>
<gene>
    <name evidence="1" type="ORF">GCM10011386_12660</name>
</gene>
<evidence type="ECO:0000313" key="2">
    <source>
        <dbReference type="Proteomes" id="UP000597338"/>
    </source>
</evidence>
<organism evidence="1 2">
    <name type="scientific">Parapedobacter defluvii</name>
    <dbReference type="NCBI Taxonomy" id="2045106"/>
    <lineage>
        <taxon>Bacteria</taxon>
        <taxon>Pseudomonadati</taxon>
        <taxon>Bacteroidota</taxon>
        <taxon>Sphingobacteriia</taxon>
        <taxon>Sphingobacteriales</taxon>
        <taxon>Sphingobacteriaceae</taxon>
        <taxon>Parapedobacter</taxon>
    </lineage>
</organism>
<dbReference type="Proteomes" id="UP000597338">
    <property type="component" value="Unassembled WGS sequence"/>
</dbReference>
<reference evidence="2" key="1">
    <citation type="journal article" date="2019" name="Int. J. Syst. Evol. Microbiol.">
        <title>The Global Catalogue of Microorganisms (GCM) 10K type strain sequencing project: providing services to taxonomists for standard genome sequencing and annotation.</title>
        <authorList>
            <consortium name="The Broad Institute Genomics Platform"/>
            <consortium name="The Broad Institute Genome Sequencing Center for Infectious Disease"/>
            <person name="Wu L."/>
            <person name="Ma J."/>
        </authorList>
    </citation>
    <scope>NUCLEOTIDE SEQUENCE [LARGE SCALE GENOMIC DNA]</scope>
    <source>
        <strain evidence="2">CGMCC 1.15342</strain>
    </source>
</reference>
<protein>
    <recommendedName>
        <fullName evidence="3">6-bladed beta-propeller protein</fullName>
    </recommendedName>
</protein>
<dbReference type="SUPFAM" id="SSF101898">
    <property type="entry name" value="NHL repeat"/>
    <property type="match status" value="1"/>
</dbReference>